<protein>
    <submittedName>
        <fullName evidence="2">Integrase</fullName>
    </submittedName>
</protein>
<dbReference type="EMBL" id="RHFN01000032">
    <property type="protein sequence ID" value="ROU10295.1"/>
    <property type="molecule type" value="Genomic_DNA"/>
</dbReference>
<dbReference type="AlphaFoldDB" id="A0A3N2RS97"/>
<feature type="region of interest" description="Disordered" evidence="1">
    <location>
        <begin position="47"/>
        <end position="68"/>
    </location>
</feature>
<sequence>MSKKRQESVNYDWSREGAPPIVYEQRSLSERLYHKQRVNTQILMGHASQEMADRHSDSRGKKCRELII</sequence>
<gene>
    <name evidence="2" type="ORF">EB837_22105</name>
</gene>
<comment type="caution">
    <text evidence="2">The sequence shown here is derived from an EMBL/GenBank/DDBJ whole genome shotgun (WGS) entry which is preliminary data.</text>
</comment>
<reference evidence="2 3" key="1">
    <citation type="submission" date="2018-10" db="EMBL/GenBank/DDBJ databases">
        <title>Horizontal transference of carbapenem resistance between Klebsiella pneumoniae and Kluyvera ascorbata during abdominal infection: a case report.</title>
        <authorList>
            <person name="Raro O.H.F."/>
            <person name="Lima-Morales D."/>
            <person name="Barth A.L."/>
            <person name="Paim T.G.S."/>
            <person name="Mott M.P."/>
            <person name="Riche C.V.W."/>
            <person name="Teixeira U.F."/>
            <person name="Waechter F."/>
            <person name="Dias C.A.G."/>
        </authorList>
    </citation>
    <scope>NUCLEOTIDE SEQUENCE [LARGE SCALE GENOMIC DNA]</scope>
    <source>
        <strain evidence="2 3">OT2</strain>
    </source>
</reference>
<dbReference type="OrthoDB" id="8781634at2"/>
<dbReference type="Proteomes" id="UP000268051">
    <property type="component" value="Unassembled WGS sequence"/>
</dbReference>
<evidence type="ECO:0000313" key="2">
    <source>
        <dbReference type="EMBL" id="ROU10295.1"/>
    </source>
</evidence>
<organism evidence="2 3">
    <name type="scientific">Kluyvera ascorbata</name>
    <dbReference type="NCBI Taxonomy" id="51288"/>
    <lineage>
        <taxon>Bacteria</taxon>
        <taxon>Pseudomonadati</taxon>
        <taxon>Pseudomonadota</taxon>
        <taxon>Gammaproteobacteria</taxon>
        <taxon>Enterobacterales</taxon>
        <taxon>Enterobacteriaceae</taxon>
        <taxon>Kluyvera</taxon>
    </lineage>
</organism>
<accession>A0A3N2RS97</accession>
<evidence type="ECO:0000256" key="1">
    <source>
        <dbReference type="SAM" id="MobiDB-lite"/>
    </source>
</evidence>
<proteinExistence type="predicted"/>
<name>A0A3N2RS97_9ENTR</name>
<evidence type="ECO:0000313" key="3">
    <source>
        <dbReference type="Proteomes" id="UP000268051"/>
    </source>
</evidence>
<feature type="compositionally biased region" description="Basic and acidic residues" evidence="1">
    <location>
        <begin position="51"/>
        <end position="68"/>
    </location>
</feature>